<dbReference type="EMBL" id="JAFNEN010000102">
    <property type="protein sequence ID" value="KAG8194608.1"/>
    <property type="molecule type" value="Genomic_DNA"/>
</dbReference>
<name>A0AAV6VF26_9ARAC</name>
<reference evidence="2 3" key="1">
    <citation type="journal article" date="2022" name="Nat. Ecol. Evol.">
        <title>A masculinizing supergene underlies an exaggerated male reproductive morph in a spider.</title>
        <authorList>
            <person name="Hendrickx F."/>
            <person name="De Corte Z."/>
            <person name="Sonet G."/>
            <person name="Van Belleghem S.M."/>
            <person name="Kostlbacher S."/>
            <person name="Vangestel C."/>
        </authorList>
    </citation>
    <scope>NUCLEOTIDE SEQUENCE [LARGE SCALE GENOMIC DNA]</scope>
    <source>
        <strain evidence="2">W744_W776</strain>
    </source>
</reference>
<evidence type="ECO:0000313" key="3">
    <source>
        <dbReference type="Proteomes" id="UP000827092"/>
    </source>
</evidence>
<protein>
    <submittedName>
        <fullName evidence="2">Uncharacterized protein</fullName>
    </submittedName>
</protein>
<feature type="region of interest" description="Disordered" evidence="1">
    <location>
        <begin position="106"/>
        <end position="126"/>
    </location>
</feature>
<evidence type="ECO:0000313" key="2">
    <source>
        <dbReference type="EMBL" id="KAG8194608.1"/>
    </source>
</evidence>
<feature type="compositionally biased region" description="Low complexity" evidence="1">
    <location>
        <begin position="109"/>
        <end position="120"/>
    </location>
</feature>
<keyword evidence="3" id="KW-1185">Reference proteome</keyword>
<dbReference type="Proteomes" id="UP000827092">
    <property type="component" value="Unassembled WGS sequence"/>
</dbReference>
<gene>
    <name evidence="2" type="ORF">JTE90_013343</name>
</gene>
<evidence type="ECO:0000256" key="1">
    <source>
        <dbReference type="SAM" id="MobiDB-lite"/>
    </source>
</evidence>
<dbReference type="AlphaFoldDB" id="A0AAV6VF26"/>
<sequence length="126" mass="14035">MFFLLSSSILFRRDIFSSILSAISSFLPLTQHQHPIFLFLNIFFLSPSLASPLPLLYSECPPALLSISTQQNRFEPLGRGGRGLRWTTGSFAPPPHLPRDEWIYEPGGRRPAIGRRPAGPTFEGGP</sequence>
<accession>A0AAV6VF26</accession>
<comment type="caution">
    <text evidence="2">The sequence shown here is derived from an EMBL/GenBank/DDBJ whole genome shotgun (WGS) entry which is preliminary data.</text>
</comment>
<proteinExistence type="predicted"/>
<organism evidence="2 3">
    <name type="scientific">Oedothorax gibbosus</name>
    <dbReference type="NCBI Taxonomy" id="931172"/>
    <lineage>
        <taxon>Eukaryota</taxon>
        <taxon>Metazoa</taxon>
        <taxon>Ecdysozoa</taxon>
        <taxon>Arthropoda</taxon>
        <taxon>Chelicerata</taxon>
        <taxon>Arachnida</taxon>
        <taxon>Araneae</taxon>
        <taxon>Araneomorphae</taxon>
        <taxon>Entelegynae</taxon>
        <taxon>Araneoidea</taxon>
        <taxon>Linyphiidae</taxon>
        <taxon>Erigoninae</taxon>
        <taxon>Oedothorax</taxon>
    </lineage>
</organism>